<comment type="caution">
    <text evidence="3">The sequence shown here is derived from an EMBL/GenBank/DDBJ whole genome shotgun (WGS) entry which is preliminary data.</text>
</comment>
<evidence type="ECO:0000256" key="1">
    <source>
        <dbReference type="SAM" id="MobiDB-lite"/>
    </source>
</evidence>
<evidence type="ECO:0000313" key="4">
    <source>
        <dbReference type="Proteomes" id="UP000737113"/>
    </source>
</evidence>
<feature type="compositionally biased region" description="Basic and acidic residues" evidence="1">
    <location>
        <begin position="8"/>
        <end position="19"/>
    </location>
</feature>
<dbReference type="EMBL" id="JAAXYH010000005">
    <property type="protein sequence ID" value="NMH65446.1"/>
    <property type="molecule type" value="Genomic_DNA"/>
</dbReference>
<sequence>MPNTAVVSDDKKQPVKADNHGQTVSAAARDKTQDVGTHGQTVSAIANKKSAYQASQQLMNQTILAAQEEVSLSSGDNSMALLYRSAIEAINQELAAGQTGTGMSTSYEAPEDDSPEATAERIVSFATQFFPLHQQQHGDMSQDEQLESFMSVIGGAIEQGFGDARDILGGLKVLQGDIADGVDQTYDLVQQGLQAFRERLSPGDDAAAATPEA</sequence>
<feature type="region of interest" description="Disordered" evidence="1">
    <location>
        <begin position="1"/>
        <end position="38"/>
    </location>
</feature>
<dbReference type="InterPro" id="IPR041651">
    <property type="entry name" value="DUF5610"/>
</dbReference>
<dbReference type="AlphaFoldDB" id="A0A972G0U3"/>
<keyword evidence="4" id="KW-1185">Reference proteome</keyword>
<dbReference type="Proteomes" id="UP000737113">
    <property type="component" value="Unassembled WGS sequence"/>
</dbReference>
<evidence type="ECO:0000259" key="2">
    <source>
        <dbReference type="Pfam" id="PF18433"/>
    </source>
</evidence>
<organism evidence="3 4">
    <name type="scientific">Shewanella salipaludis</name>
    <dbReference type="NCBI Taxonomy" id="2723052"/>
    <lineage>
        <taxon>Bacteria</taxon>
        <taxon>Pseudomonadati</taxon>
        <taxon>Pseudomonadota</taxon>
        <taxon>Gammaproteobacteria</taxon>
        <taxon>Alteromonadales</taxon>
        <taxon>Shewanellaceae</taxon>
        <taxon>Shewanella</taxon>
    </lineage>
</organism>
<feature type="domain" description="DUF5610" evidence="2">
    <location>
        <begin position="77"/>
        <end position="196"/>
    </location>
</feature>
<proteinExistence type="predicted"/>
<evidence type="ECO:0000313" key="3">
    <source>
        <dbReference type="EMBL" id="NMH65446.1"/>
    </source>
</evidence>
<gene>
    <name evidence="3" type="ORF">HC757_09705</name>
</gene>
<dbReference type="Pfam" id="PF18433">
    <property type="entry name" value="DUF5610"/>
    <property type="match status" value="1"/>
</dbReference>
<reference evidence="3" key="1">
    <citation type="submission" date="2020-04" db="EMBL/GenBank/DDBJ databases">
        <title>Description of Shewanella salipaludis sp. nov., isolated from a salt marsh.</title>
        <authorList>
            <person name="Park S."/>
            <person name="Yoon J.-H."/>
        </authorList>
    </citation>
    <scope>NUCLEOTIDE SEQUENCE</scope>
    <source>
        <strain evidence="3">SHSM-M6</strain>
    </source>
</reference>
<dbReference type="Gene3D" id="1.10.132.90">
    <property type="match status" value="1"/>
</dbReference>
<name>A0A972G0U3_9GAMM</name>
<protein>
    <submittedName>
        <fullName evidence="3">DUF5610 domain-containing protein</fullName>
    </submittedName>
</protein>
<accession>A0A972G0U3</accession>